<sequence length="77" mass="8228">FGSGNSGLETFGSENSGSEEKHSALGIQNSETYTFAPGLGKPKRKFCNVCSWTGETETFAPGLEKPKHSALKTETET</sequence>
<evidence type="ECO:0000313" key="2">
    <source>
        <dbReference type="EMBL" id="RIA85783.1"/>
    </source>
</evidence>
<feature type="region of interest" description="Disordered" evidence="1">
    <location>
        <begin position="1"/>
        <end position="28"/>
    </location>
</feature>
<feature type="compositionally biased region" description="Basic and acidic residues" evidence="1">
    <location>
        <begin position="64"/>
        <end position="77"/>
    </location>
</feature>
<evidence type="ECO:0000313" key="3">
    <source>
        <dbReference type="Proteomes" id="UP000265703"/>
    </source>
</evidence>
<proteinExistence type="predicted"/>
<dbReference type="AlphaFoldDB" id="A0A397SHW2"/>
<feature type="region of interest" description="Disordered" evidence="1">
    <location>
        <begin position="58"/>
        <end position="77"/>
    </location>
</feature>
<feature type="non-terminal residue" evidence="2">
    <location>
        <position position="1"/>
    </location>
</feature>
<gene>
    <name evidence="2" type="ORF">C1645_830261</name>
</gene>
<keyword evidence="3" id="KW-1185">Reference proteome</keyword>
<accession>A0A397SHW2</accession>
<comment type="caution">
    <text evidence="2">The sequence shown here is derived from an EMBL/GenBank/DDBJ whole genome shotgun (WGS) entry which is preliminary data.</text>
</comment>
<dbReference type="EMBL" id="QKYT01000404">
    <property type="protein sequence ID" value="RIA85783.1"/>
    <property type="molecule type" value="Genomic_DNA"/>
</dbReference>
<dbReference type="Proteomes" id="UP000265703">
    <property type="component" value="Unassembled WGS sequence"/>
</dbReference>
<evidence type="ECO:0000256" key="1">
    <source>
        <dbReference type="SAM" id="MobiDB-lite"/>
    </source>
</evidence>
<organism evidence="2 3">
    <name type="scientific">Glomus cerebriforme</name>
    <dbReference type="NCBI Taxonomy" id="658196"/>
    <lineage>
        <taxon>Eukaryota</taxon>
        <taxon>Fungi</taxon>
        <taxon>Fungi incertae sedis</taxon>
        <taxon>Mucoromycota</taxon>
        <taxon>Glomeromycotina</taxon>
        <taxon>Glomeromycetes</taxon>
        <taxon>Glomerales</taxon>
        <taxon>Glomeraceae</taxon>
        <taxon>Glomus</taxon>
    </lineage>
</organism>
<reference evidence="2 3" key="1">
    <citation type="submission" date="2018-06" db="EMBL/GenBank/DDBJ databases">
        <title>Comparative genomics reveals the genomic features of Rhizophagus irregularis, R. cerebriforme, R. diaphanum and Gigaspora rosea, and their symbiotic lifestyle signature.</title>
        <authorList>
            <person name="Morin E."/>
            <person name="San Clemente H."/>
            <person name="Chen E.C.H."/>
            <person name="De La Providencia I."/>
            <person name="Hainaut M."/>
            <person name="Kuo A."/>
            <person name="Kohler A."/>
            <person name="Murat C."/>
            <person name="Tang N."/>
            <person name="Roy S."/>
            <person name="Loubradou J."/>
            <person name="Henrissat B."/>
            <person name="Grigoriev I.V."/>
            <person name="Corradi N."/>
            <person name="Roux C."/>
            <person name="Martin F.M."/>
        </authorList>
    </citation>
    <scope>NUCLEOTIDE SEQUENCE [LARGE SCALE GENOMIC DNA]</scope>
    <source>
        <strain evidence="2 3">DAOM 227022</strain>
    </source>
</reference>
<name>A0A397SHW2_9GLOM</name>
<feature type="compositionally biased region" description="Polar residues" evidence="1">
    <location>
        <begin position="1"/>
        <end position="16"/>
    </location>
</feature>
<protein>
    <submittedName>
        <fullName evidence="2">Uncharacterized protein</fullName>
    </submittedName>
</protein>